<proteinExistence type="predicted"/>
<dbReference type="RefSeq" id="WP_110670217.1">
    <property type="nucleotide sequence ID" value="NZ_PYBW01000049.1"/>
</dbReference>
<protein>
    <recommendedName>
        <fullName evidence="4">HEAT repeat domain-containing protein</fullName>
    </recommendedName>
</protein>
<evidence type="ECO:0008006" key="4">
    <source>
        <dbReference type="Google" id="ProtNLM"/>
    </source>
</evidence>
<evidence type="ECO:0000256" key="1">
    <source>
        <dbReference type="SAM" id="MobiDB-lite"/>
    </source>
</evidence>
<dbReference type="AlphaFoldDB" id="A0A2V4NAK5"/>
<reference evidence="2 3" key="1">
    <citation type="submission" date="2018-03" db="EMBL/GenBank/DDBJ databases">
        <title>Bioinformatic expansion and discovery of thiopeptide antibiotics.</title>
        <authorList>
            <person name="Schwalen C.J."/>
            <person name="Hudson G.A."/>
            <person name="Mitchell D.A."/>
        </authorList>
    </citation>
    <scope>NUCLEOTIDE SEQUENCE [LARGE SCALE GENOMIC DNA]</scope>
    <source>
        <strain evidence="2 3">ATCC 21389</strain>
    </source>
</reference>
<sequence>MRRELRLAAVVALGELGGSHDYRDRADAGGGLAGFAEMPEARGPLLELPLDPGDTFVTRATAEALLRRRDRAGLATVASALAAADPNPGDWILTAVVDVFGIFSDDRDDVTRLCGELSQDADDRVARGARQLHELLTGIDPVLGPAQARSAGSRSEPGGPVPPR</sequence>
<keyword evidence="3" id="KW-1185">Reference proteome</keyword>
<dbReference type="EMBL" id="PYBW01000049">
    <property type="protein sequence ID" value="PYC78628.1"/>
    <property type="molecule type" value="Genomic_DNA"/>
</dbReference>
<evidence type="ECO:0000313" key="2">
    <source>
        <dbReference type="EMBL" id="PYC78628.1"/>
    </source>
</evidence>
<feature type="region of interest" description="Disordered" evidence="1">
    <location>
        <begin position="141"/>
        <end position="164"/>
    </location>
</feature>
<dbReference type="OrthoDB" id="3873233at2"/>
<comment type="caution">
    <text evidence="2">The sequence shown here is derived from an EMBL/GenBank/DDBJ whole genome shotgun (WGS) entry which is preliminary data.</text>
</comment>
<dbReference type="InterPro" id="IPR011989">
    <property type="entry name" value="ARM-like"/>
</dbReference>
<accession>A0A2V4NAK5</accession>
<evidence type="ECO:0000313" key="3">
    <source>
        <dbReference type="Proteomes" id="UP000248039"/>
    </source>
</evidence>
<name>A0A2V4NAK5_9ACTN</name>
<dbReference type="Gene3D" id="1.25.10.10">
    <property type="entry name" value="Leucine-rich Repeat Variant"/>
    <property type="match status" value="1"/>
</dbReference>
<dbReference type="Proteomes" id="UP000248039">
    <property type="component" value="Unassembled WGS sequence"/>
</dbReference>
<gene>
    <name evidence="2" type="ORF">C7C46_15805</name>
</gene>
<organism evidence="2 3">
    <name type="scientific">Streptomyces tateyamensis</name>
    <dbReference type="NCBI Taxonomy" id="565073"/>
    <lineage>
        <taxon>Bacteria</taxon>
        <taxon>Bacillati</taxon>
        <taxon>Actinomycetota</taxon>
        <taxon>Actinomycetes</taxon>
        <taxon>Kitasatosporales</taxon>
        <taxon>Streptomycetaceae</taxon>
        <taxon>Streptomyces</taxon>
    </lineage>
</organism>